<reference evidence="2" key="1">
    <citation type="journal article" date="2021" name="G3 (Bethesda)">
        <title>Chromosome assembled and annotated genome sequence of Aspergillus flavus NRRL 3357.</title>
        <authorList>
            <person name="Skerker J.M."/>
            <person name="Pianalto K.M."/>
            <person name="Mondo S.J."/>
            <person name="Yang K."/>
            <person name="Arkin A.P."/>
            <person name="Keller N.P."/>
            <person name="Grigoriev I.V."/>
            <person name="Louise Glass N.L."/>
        </authorList>
    </citation>
    <scope>NUCLEOTIDE SEQUENCE [LARGE SCALE GENOMIC DNA]</scope>
    <source>
        <strain evidence="2">ATCC 200026 / FGSC A1120 / IAM 13836 / NRRL 3357 / JCM 12722 / SRRC 167</strain>
    </source>
</reference>
<gene>
    <name evidence="1" type="ORF">F9C07_7643</name>
</gene>
<dbReference type="AlphaFoldDB" id="A0A7U2MN91"/>
<dbReference type="EMBL" id="CP044620">
    <property type="protein sequence ID" value="QRD86798.1"/>
    <property type="molecule type" value="Genomic_DNA"/>
</dbReference>
<protein>
    <submittedName>
        <fullName evidence="1">Uncharacterized protein</fullName>
    </submittedName>
</protein>
<evidence type="ECO:0000313" key="1">
    <source>
        <dbReference type="EMBL" id="QRD86798.1"/>
    </source>
</evidence>
<dbReference type="Proteomes" id="UP000596276">
    <property type="component" value="Chromosome 3"/>
</dbReference>
<accession>A0A7U2MN91</accession>
<keyword evidence="2" id="KW-1185">Reference proteome</keyword>
<sequence>MACLVTSSITLTQHHDLVNSFCILGQDYEYEHVKKGGENGLVNDAVGKKAIKRADWLNGDFAL</sequence>
<organism evidence="1 2">
    <name type="scientific">Aspergillus flavus (strain ATCC 200026 / FGSC A1120 / IAM 13836 / NRRL 3357 / JCM 12722 / SRRC 167)</name>
    <dbReference type="NCBI Taxonomy" id="332952"/>
    <lineage>
        <taxon>Eukaryota</taxon>
        <taxon>Fungi</taxon>
        <taxon>Dikarya</taxon>
        <taxon>Ascomycota</taxon>
        <taxon>Pezizomycotina</taxon>
        <taxon>Eurotiomycetes</taxon>
        <taxon>Eurotiomycetidae</taxon>
        <taxon>Eurotiales</taxon>
        <taxon>Aspergillaceae</taxon>
        <taxon>Aspergillus</taxon>
        <taxon>Aspergillus subgen. Circumdati</taxon>
    </lineage>
</organism>
<dbReference type="VEuPathDB" id="FungiDB:F9C07_7643"/>
<proteinExistence type="predicted"/>
<evidence type="ECO:0000313" key="2">
    <source>
        <dbReference type="Proteomes" id="UP000596276"/>
    </source>
</evidence>
<name>A0A7U2MN91_ASPFN</name>